<dbReference type="InterPro" id="IPR050109">
    <property type="entry name" value="HTH-type_TetR-like_transc_reg"/>
</dbReference>
<sequence>MSTSRRETKPRVRRDAESARALILEAAEKRLVSNGPAGIRLQEVAADVGVSHPTVLHHFGSREALVKAVCSRALASIHRQLIEAIEASSGDEAQLSAMLEAVFDALTKSGHGRVLMWLALEGEPFDSVDVRLADVVDATHAMRKVKRNEKGLKQKTREDTAHVVVLAALALLGSSVLGRTMLTNAGLEGDEAGARFRAWLTRVLLRHLDGE</sequence>
<keyword evidence="5" id="KW-0812">Transmembrane</keyword>
<keyword evidence="8" id="KW-1185">Reference proteome</keyword>
<reference evidence="7 8" key="1">
    <citation type="submission" date="2021-04" db="EMBL/GenBank/DDBJ databases">
        <title>Genome analysis of Polyangium sp.</title>
        <authorList>
            <person name="Li Y."/>
            <person name="Wang J."/>
        </authorList>
    </citation>
    <scope>NUCLEOTIDE SEQUENCE [LARGE SCALE GENOMIC DNA]</scope>
    <source>
        <strain evidence="7 8">SDU14</strain>
    </source>
</reference>
<dbReference type="GO" id="GO:0000976">
    <property type="term" value="F:transcription cis-regulatory region binding"/>
    <property type="evidence" value="ECO:0007669"/>
    <property type="project" value="TreeGrafter"/>
</dbReference>
<evidence type="ECO:0000313" key="7">
    <source>
        <dbReference type="EMBL" id="MDC3979375.1"/>
    </source>
</evidence>
<feature type="DNA-binding region" description="H-T-H motif" evidence="4">
    <location>
        <begin position="40"/>
        <end position="59"/>
    </location>
</feature>
<keyword evidence="1" id="KW-0805">Transcription regulation</keyword>
<evidence type="ECO:0000256" key="3">
    <source>
        <dbReference type="ARBA" id="ARBA00023163"/>
    </source>
</evidence>
<dbReference type="InterPro" id="IPR009057">
    <property type="entry name" value="Homeodomain-like_sf"/>
</dbReference>
<dbReference type="RefSeq" id="WP_272458064.1">
    <property type="nucleotide sequence ID" value="NZ_JAGTJJ010000001.1"/>
</dbReference>
<keyword evidence="5" id="KW-0472">Membrane</keyword>
<proteinExistence type="predicted"/>
<dbReference type="PROSITE" id="PS50977">
    <property type="entry name" value="HTH_TETR_2"/>
    <property type="match status" value="1"/>
</dbReference>
<organism evidence="7 8">
    <name type="scientific">Polyangium jinanense</name>
    <dbReference type="NCBI Taxonomy" id="2829994"/>
    <lineage>
        <taxon>Bacteria</taxon>
        <taxon>Pseudomonadati</taxon>
        <taxon>Myxococcota</taxon>
        <taxon>Polyangia</taxon>
        <taxon>Polyangiales</taxon>
        <taxon>Polyangiaceae</taxon>
        <taxon>Polyangium</taxon>
    </lineage>
</organism>
<dbReference type="PRINTS" id="PR00455">
    <property type="entry name" value="HTHTETR"/>
</dbReference>
<dbReference type="InterPro" id="IPR001647">
    <property type="entry name" value="HTH_TetR"/>
</dbReference>
<keyword evidence="5" id="KW-1133">Transmembrane helix</keyword>
<keyword evidence="3" id="KW-0804">Transcription</keyword>
<comment type="caution">
    <text evidence="7">The sequence shown here is derived from an EMBL/GenBank/DDBJ whole genome shotgun (WGS) entry which is preliminary data.</text>
</comment>
<dbReference type="Proteomes" id="UP001151081">
    <property type="component" value="Unassembled WGS sequence"/>
</dbReference>
<feature type="domain" description="HTH tetR-type" evidence="6">
    <location>
        <begin position="17"/>
        <end position="77"/>
    </location>
</feature>
<gene>
    <name evidence="7" type="ORF">KEG57_02620</name>
</gene>
<dbReference type="GO" id="GO:0003700">
    <property type="term" value="F:DNA-binding transcription factor activity"/>
    <property type="evidence" value="ECO:0007669"/>
    <property type="project" value="TreeGrafter"/>
</dbReference>
<dbReference type="SUPFAM" id="SSF46689">
    <property type="entry name" value="Homeodomain-like"/>
    <property type="match status" value="1"/>
</dbReference>
<dbReference type="PANTHER" id="PTHR30055">
    <property type="entry name" value="HTH-TYPE TRANSCRIPTIONAL REGULATOR RUTR"/>
    <property type="match status" value="1"/>
</dbReference>
<name>A0A9X3WY56_9BACT</name>
<dbReference type="AlphaFoldDB" id="A0A9X3WY56"/>
<evidence type="ECO:0000256" key="1">
    <source>
        <dbReference type="ARBA" id="ARBA00023015"/>
    </source>
</evidence>
<accession>A0A9X3WY56</accession>
<keyword evidence="2 4" id="KW-0238">DNA-binding</keyword>
<dbReference type="Gene3D" id="1.10.357.10">
    <property type="entry name" value="Tetracycline Repressor, domain 2"/>
    <property type="match status" value="1"/>
</dbReference>
<dbReference type="EMBL" id="JAGTJJ010000001">
    <property type="protein sequence ID" value="MDC3979375.1"/>
    <property type="molecule type" value="Genomic_DNA"/>
</dbReference>
<evidence type="ECO:0000256" key="5">
    <source>
        <dbReference type="SAM" id="Phobius"/>
    </source>
</evidence>
<evidence type="ECO:0000256" key="2">
    <source>
        <dbReference type="ARBA" id="ARBA00023125"/>
    </source>
</evidence>
<dbReference type="PANTHER" id="PTHR30055:SF234">
    <property type="entry name" value="HTH-TYPE TRANSCRIPTIONAL REGULATOR BETI"/>
    <property type="match status" value="1"/>
</dbReference>
<evidence type="ECO:0000256" key="4">
    <source>
        <dbReference type="PROSITE-ProRule" id="PRU00335"/>
    </source>
</evidence>
<feature type="transmembrane region" description="Helical" evidence="5">
    <location>
        <begin position="160"/>
        <end position="178"/>
    </location>
</feature>
<protein>
    <submittedName>
        <fullName evidence="7">TetR/AcrR family transcriptional regulator</fullName>
    </submittedName>
</protein>
<evidence type="ECO:0000259" key="6">
    <source>
        <dbReference type="PROSITE" id="PS50977"/>
    </source>
</evidence>
<dbReference type="Pfam" id="PF00440">
    <property type="entry name" value="TetR_N"/>
    <property type="match status" value="1"/>
</dbReference>
<evidence type="ECO:0000313" key="8">
    <source>
        <dbReference type="Proteomes" id="UP001151081"/>
    </source>
</evidence>